<reference evidence="2" key="1">
    <citation type="submission" date="2021-01" db="EMBL/GenBank/DDBJ databases">
        <authorList>
            <person name="Corre E."/>
            <person name="Pelletier E."/>
            <person name="Niang G."/>
            <person name="Scheremetjew M."/>
            <person name="Finn R."/>
            <person name="Kale V."/>
            <person name="Holt S."/>
            <person name="Cochrane G."/>
            <person name="Meng A."/>
            <person name="Brown T."/>
            <person name="Cohen L."/>
        </authorList>
    </citation>
    <scope>NUCLEOTIDE SEQUENCE</scope>
    <source>
        <strain evidence="2">MM31A-1</strain>
    </source>
</reference>
<dbReference type="EMBL" id="HBIO01001073">
    <property type="protein sequence ID" value="CAE0455923.1"/>
    <property type="molecule type" value="Transcribed_RNA"/>
</dbReference>
<gene>
    <name evidence="2" type="ORF">CDEB00056_LOCUS764</name>
</gene>
<feature type="region of interest" description="Disordered" evidence="1">
    <location>
        <begin position="402"/>
        <end position="426"/>
    </location>
</feature>
<evidence type="ECO:0000256" key="1">
    <source>
        <dbReference type="SAM" id="MobiDB-lite"/>
    </source>
</evidence>
<name>A0A7S3PUG3_9STRA</name>
<dbReference type="AlphaFoldDB" id="A0A7S3PUG3"/>
<feature type="compositionally biased region" description="Basic and acidic residues" evidence="1">
    <location>
        <begin position="72"/>
        <end position="83"/>
    </location>
</feature>
<evidence type="ECO:0000313" key="2">
    <source>
        <dbReference type="EMBL" id="CAE0455923.1"/>
    </source>
</evidence>
<sequence length="525" mass="59537">MGSDAVRKSARFRHSSNVLSVFFSSRIPTGGWSSNSLVRAFVLLSLLFGFLRGIIYLREDRDQDGVSTENSNGHRDIHTENKSKIRRRNLEKASYYSSESYYHDGAEIRGISKEEIDVAREELPRQCWSLLESLSTCQSSAETIVFGCHRKWCPRGGGGSGLLSSMFRIPSHGHCEEVNGIGDRTQRMLSMATDAIDKCIRIEMDYPQSQNGIDLRFSSSLEYVDAMYPLSEIFHFRSYDVSDQGPVQVEEWGKLSSKADRNGGGSRTQKKVSTFAHFTPRDYHWHHYDPCLYHIIFQKSPELQSKLDYYFNLFHLGNGQDHGSNESDRDGSGGGENGRTRQHDDQNTNDTNNVIGIHFRTGDLTAFGVDNKDVRAQGRSLEDSYHKMVSCAEKLAEKLKVRRHRNEGGEDSDSSGVSNGNRNREDNGKYQFFLATDNQHVKEMAKNDERYVIYMTDDEPSPYLSSSGDWSAYLDLYMLSMTRGLAVNVLPDTYDGPAERVSTFARLAWNIAFMNENQLYECAIS</sequence>
<feature type="region of interest" description="Disordered" evidence="1">
    <location>
        <begin position="64"/>
        <end position="83"/>
    </location>
</feature>
<feature type="region of interest" description="Disordered" evidence="1">
    <location>
        <begin position="320"/>
        <end position="354"/>
    </location>
</feature>
<proteinExistence type="predicted"/>
<dbReference type="Gene3D" id="3.40.50.11350">
    <property type="match status" value="1"/>
</dbReference>
<organism evidence="2">
    <name type="scientific">Chaetoceros debilis</name>
    <dbReference type="NCBI Taxonomy" id="122233"/>
    <lineage>
        <taxon>Eukaryota</taxon>
        <taxon>Sar</taxon>
        <taxon>Stramenopiles</taxon>
        <taxon>Ochrophyta</taxon>
        <taxon>Bacillariophyta</taxon>
        <taxon>Coscinodiscophyceae</taxon>
        <taxon>Chaetocerotophycidae</taxon>
        <taxon>Chaetocerotales</taxon>
        <taxon>Chaetocerotaceae</taxon>
        <taxon>Chaetoceros</taxon>
    </lineage>
</organism>
<accession>A0A7S3PUG3</accession>
<protein>
    <submittedName>
        <fullName evidence="2">Uncharacterized protein</fullName>
    </submittedName>
</protein>